<geneLocation type="plasmid" evidence="2 3">
    <name>unnamed1</name>
</geneLocation>
<feature type="domain" description="DUF1330" evidence="1">
    <location>
        <begin position="3"/>
        <end position="94"/>
    </location>
</feature>
<dbReference type="PANTHER" id="PTHR41521">
    <property type="match status" value="1"/>
</dbReference>
<keyword evidence="2" id="KW-0614">Plasmid</keyword>
<dbReference type="InterPro" id="IPR011008">
    <property type="entry name" value="Dimeric_a/b-barrel"/>
</dbReference>
<dbReference type="Gene3D" id="3.30.70.100">
    <property type="match status" value="1"/>
</dbReference>
<keyword evidence="3" id="KW-1185">Reference proteome</keyword>
<dbReference type="SUPFAM" id="SSF54909">
    <property type="entry name" value="Dimeric alpha+beta barrel"/>
    <property type="match status" value="1"/>
</dbReference>
<evidence type="ECO:0000313" key="3">
    <source>
        <dbReference type="Proteomes" id="UP001623290"/>
    </source>
</evidence>
<dbReference type="PANTHER" id="PTHR41521:SF4">
    <property type="entry name" value="BLR0684 PROTEIN"/>
    <property type="match status" value="1"/>
</dbReference>
<dbReference type="Proteomes" id="UP001623290">
    <property type="component" value="Plasmid unnamed1"/>
</dbReference>
<gene>
    <name evidence="2" type="ORF">RPE78_13855</name>
</gene>
<evidence type="ECO:0000259" key="1">
    <source>
        <dbReference type="Pfam" id="PF07045"/>
    </source>
</evidence>
<proteinExistence type="predicted"/>
<dbReference type="EMBL" id="CP135444">
    <property type="protein sequence ID" value="WRY35337.1"/>
    <property type="molecule type" value="Genomic_DNA"/>
</dbReference>
<evidence type="ECO:0000313" key="2">
    <source>
        <dbReference type="EMBL" id="WRY35337.1"/>
    </source>
</evidence>
<sequence length="95" mass="10510">MAKAYWIARVTVTDPEAYTGYQDLAPAAFRKYGAVFLARGGHTHSVEGPEWERHVVIEFADMATARACYDSPEYRTARAARAGACHAEIFLTEGL</sequence>
<name>A0ABZ1E504_9RHOB</name>
<dbReference type="RefSeq" id="WP_330647110.1">
    <property type="nucleotide sequence ID" value="NZ_CP135444.1"/>
</dbReference>
<reference evidence="2 3" key="1">
    <citation type="submission" date="2023-09" db="EMBL/GenBank/DDBJ databases">
        <title>Thioclava shenzhenensis sp. nov., a multidrug resistant bacteria-antagonizing species isolated from coastal seawater.</title>
        <authorList>
            <person name="Long M."/>
        </authorList>
    </citation>
    <scope>NUCLEOTIDE SEQUENCE [LARGE SCALE GENOMIC DNA]</scope>
    <source>
        <strain evidence="2 3">FTW29</strain>
        <plasmid evidence="2 3">unnamed1</plasmid>
    </source>
</reference>
<protein>
    <submittedName>
        <fullName evidence="2">DUF1330 domain-containing protein</fullName>
    </submittedName>
</protein>
<dbReference type="Pfam" id="PF07045">
    <property type="entry name" value="DUF1330"/>
    <property type="match status" value="1"/>
</dbReference>
<accession>A0ABZ1E504</accession>
<organism evidence="2 3">
    <name type="scientific">Thioclava litoralis</name>
    <dbReference type="NCBI Taxonomy" id="3076557"/>
    <lineage>
        <taxon>Bacteria</taxon>
        <taxon>Pseudomonadati</taxon>
        <taxon>Pseudomonadota</taxon>
        <taxon>Alphaproteobacteria</taxon>
        <taxon>Rhodobacterales</taxon>
        <taxon>Paracoccaceae</taxon>
        <taxon>Thioclava</taxon>
    </lineage>
</organism>
<dbReference type="InterPro" id="IPR010753">
    <property type="entry name" value="DUF1330"/>
</dbReference>